<gene>
    <name evidence="6" type="ORF">EFBL_3371</name>
</gene>
<sequence length="334" mass="36868">MNHSLKQKIVIALLSGLLFVSLIPTVYYAYKILSLKETAVQNKPQREPDYHFVLIAQDINNPYWKLILQGAEDAARNNNVAIEFLGPVEADMEEHIHLIEKAIASKVDGILTQGLDEAKFQPVIDKAIKRGIPVITVDTDASTSKRLTYIGTNNYMAGYKAGKYMAKATNGKAKIGIITGSFEVSNMIHRIKGFRDAIRDEPGMQIVAVESSNISRVRAVEKTVTLLNGHPEITALFGASALDGMAMAQVVSNRGRNDIYILAFDDLPETTEWMKKGVIAATVVQEPYRMGYDSVGQMINAIRGKQIEPLYYTDTKIFTSTELVGGDLKARGVK</sequence>
<comment type="subcellular location">
    <subcellularLocation>
        <location evidence="1">Cell envelope</location>
    </subcellularLocation>
</comment>
<organism evidence="6 7">
    <name type="scientific">Effusibacillus lacus</name>
    <dbReference type="NCBI Taxonomy" id="1348429"/>
    <lineage>
        <taxon>Bacteria</taxon>
        <taxon>Bacillati</taxon>
        <taxon>Bacillota</taxon>
        <taxon>Bacilli</taxon>
        <taxon>Bacillales</taxon>
        <taxon>Alicyclobacillaceae</taxon>
        <taxon>Effusibacillus</taxon>
    </lineage>
</organism>
<reference evidence="7" key="1">
    <citation type="submission" date="2017-07" db="EMBL/GenBank/DDBJ databases">
        <title>Draft genome sequence of Effusibacillus lacus strain skLN1.</title>
        <authorList>
            <person name="Watanabe M."/>
            <person name="Kojima H."/>
            <person name="Fukui M."/>
        </authorList>
    </citation>
    <scope>NUCLEOTIDE SEQUENCE [LARGE SCALE GENOMIC DNA]</scope>
    <source>
        <strain evidence="7">skLN1</strain>
    </source>
</reference>
<dbReference type="CDD" id="cd06314">
    <property type="entry name" value="PBP1_tmGBP"/>
    <property type="match status" value="1"/>
</dbReference>
<dbReference type="AlphaFoldDB" id="A0A292YRY7"/>
<keyword evidence="3" id="KW-0732">Signal</keyword>
<dbReference type="Pfam" id="PF13407">
    <property type="entry name" value="Peripla_BP_4"/>
    <property type="match status" value="1"/>
</dbReference>
<dbReference type="SUPFAM" id="SSF53822">
    <property type="entry name" value="Periplasmic binding protein-like I"/>
    <property type="match status" value="1"/>
</dbReference>
<dbReference type="InterPro" id="IPR028082">
    <property type="entry name" value="Peripla_BP_I"/>
</dbReference>
<evidence type="ECO:0000259" key="5">
    <source>
        <dbReference type="Pfam" id="PF13407"/>
    </source>
</evidence>
<accession>A0A292YRY7</accession>
<evidence type="ECO:0000256" key="1">
    <source>
        <dbReference type="ARBA" id="ARBA00004196"/>
    </source>
</evidence>
<dbReference type="Gene3D" id="3.40.50.2300">
    <property type="match status" value="2"/>
</dbReference>
<evidence type="ECO:0000256" key="2">
    <source>
        <dbReference type="ARBA" id="ARBA00007639"/>
    </source>
</evidence>
<dbReference type="PANTHER" id="PTHR46847">
    <property type="entry name" value="D-ALLOSE-BINDING PERIPLASMIC PROTEIN-RELATED"/>
    <property type="match status" value="1"/>
</dbReference>
<comment type="similarity">
    <text evidence="2">Belongs to the bacterial solute-binding protein 2 family.</text>
</comment>
<dbReference type="InterPro" id="IPR025997">
    <property type="entry name" value="SBP_2_dom"/>
</dbReference>
<keyword evidence="7" id="KW-1185">Reference proteome</keyword>
<dbReference type="EMBL" id="BDUF01000109">
    <property type="protein sequence ID" value="GAX91681.1"/>
    <property type="molecule type" value="Genomic_DNA"/>
</dbReference>
<dbReference type="GO" id="GO:0030313">
    <property type="term" value="C:cell envelope"/>
    <property type="evidence" value="ECO:0007669"/>
    <property type="project" value="UniProtKB-SubCell"/>
</dbReference>
<keyword evidence="4" id="KW-0812">Transmembrane</keyword>
<feature type="transmembrane region" description="Helical" evidence="4">
    <location>
        <begin position="9"/>
        <end position="30"/>
    </location>
</feature>
<dbReference type="Proteomes" id="UP000217785">
    <property type="component" value="Unassembled WGS sequence"/>
</dbReference>
<dbReference type="GO" id="GO:0030246">
    <property type="term" value="F:carbohydrate binding"/>
    <property type="evidence" value="ECO:0007669"/>
    <property type="project" value="UniProtKB-ARBA"/>
</dbReference>
<evidence type="ECO:0000313" key="6">
    <source>
        <dbReference type="EMBL" id="GAX91681.1"/>
    </source>
</evidence>
<keyword evidence="4" id="KW-1133">Transmembrane helix</keyword>
<dbReference type="PANTHER" id="PTHR46847:SF1">
    <property type="entry name" value="D-ALLOSE-BINDING PERIPLASMIC PROTEIN-RELATED"/>
    <property type="match status" value="1"/>
</dbReference>
<name>A0A292YRY7_9BACL</name>
<evidence type="ECO:0000256" key="4">
    <source>
        <dbReference type="SAM" id="Phobius"/>
    </source>
</evidence>
<evidence type="ECO:0000313" key="7">
    <source>
        <dbReference type="Proteomes" id="UP000217785"/>
    </source>
</evidence>
<feature type="domain" description="Periplasmic binding protein" evidence="5">
    <location>
        <begin position="52"/>
        <end position="306"/>
    </location>
</feature>
<keyword evidence="4" id="KW-0472">Membrane</keyword>
<proteinExistence type="inferred from homology"/>
<evidence type="ECO:0000256" key="3">
    <source>
        <dbReference type="ARBA" id="ARBA00022729"/>
    </source>
</evidence>
<comment type="caution">
    <text evidence="6">The sequence shown here is derived from an EMBL/GenBank/DDBJ whole genome shotgun (WGS) entry which is preliminary data.</text>
</comment>
<dbReference type="RefSeq" id="WP_231705874.1">
    <property type="nucleotide sequence ID" value="NZ_BDUF01000109.1"/>
</dbReference>
<protein>
    <submittedName>
        <fullName evidence="6">LacI family transcriptional regulator</fullName>
    </submittedName>
</protein>